<dbReference type="EMBL" id="KQ971354">
    <property type="protein sequence ID" value="EFA06078.1"/>
    <property type="molecule type" value="Genomic_DNA"/>
</dbReference>
<dbReference type="eggNOG" id="KOG0072">
    <property type="taxonomic scope" value="Eukaryota"/>
</dbReference>
<dbReference type="PANTHER" id="PTHR46688">
    <property type="entry name" value="ADP-RIBOSYLATION FACTOR-LIKE PROTEIN 16"/>
    <property type="match status" value="1"/>
</dbReference>
<dbReference type="HOGENOM" id="CLU_040729_14_0_1"/>
<dbReference type="InterPro" id="IPR027417">
    <property type="entry name" value="P-loop_NTPase"/>
</dbReference>
<dbReference type="Pfam" id="PF00025">
    <property type="entry name" value="Arf"/>
    <property type="match status" value="1"/>
</dbReference>
<dbReference type="AlphaFoldDB" id="D6WQG0"/>
<dbReference type="GO" id="GO:0046872">
    <property type="term" value="F:metal ion binding"/>
    <property type="evidence" value="ECO:0007669"/>
    <property type="project" value="UniProtKB-KW"/>
</dbReference>
<dbReference type="STRING" id="7070.D6WQG0"/>
<dbReference type="SUPFAM" id="SSF52540">
    <property type="entry name" value="P-loop containing nucleoside triphosphate hydrolases"/>
    <property type="match status" value="1"/>
</dbReference>
<feature type="binding site" evidence="4">
    <location>
        <position position="13"/>
    </location>
    <ligand>
        <name>Mg(2+)</name>
        <dbReference type="ChEBI" id="CHEBI:18420"/>
    </ligand>
</feature>
<keyword evidence="1 3" id="KW-0547">Nucleotide-binding</keyword>
<evidence type="ECO:0000256" key="2">
    <source>
        <dbReference type="ARBA" id="ARBA00023134"/>
    </source>
</evidence>
<reference evidence="5 6" key="2">
    <citation type="journal article" date="2010" name="Nucleic Acids Res.">
        <title>BeetleBase in 2010: revisions to provide comprehensive genomic information for Tribolium castaneum.</title>
        <authorList>
            <person name="Kim H.S."/>
            <person name="Murphy T."/>
            <person name="Xia J."/>
            <person name="Caragea D."/>
            <person name="Park Y."/>
            <person name="Beeman R.W."/>
            <person name="Lorenzen M.D."/>
            <person name="Butcher S."/>
            <person name="Manak J.R."/>
            <person name="Brown S.J."/>
        </authorList>
    </citation>
    <scope>GENOME REANNOTATION</scope>
    <source>
        <strain evidence="5 6">Georgia GA2</strain>
    </source>
</reference>
<gene>
    <name evidence="5" type="primary">AUGUSTUS-3.0.2_08914</name>
    <name evidence="5" type="ORF">TcasGA2_TC008914</name>
</gene>
<evidence type="ECO:0000256" key="4">
    <source>
        <dbReference type="PIRSR" id="PIRSR606689-2"/>
    </source>
</evidence>
<dbReference type="PANTHER" id="PTHR46688:SF1">
    <property type="entry name" value="ADP-RIBOSYLATION FACTOR-LIKE PROTEIN 16"/>
    <property type="match status" value="1"/>
</dbReference>
<feature type="binding site" evidence="3">
    <location>
        <begin position="6"/>
        <end position="13"/>
    </location>
    <ligand>
        <name>GTP</name>
        <dbReference type="ChEBI" id="CHEBI:37565"/>
    </ligand>
</feature>
<dbReference type="PRINTS" id="PR00328">
    <property type="entry name" value="SAR1GTPBP"/>
</dbReference>
<dbReference type="InParanoid" id="D6WQG0"/>
<protein>
    <recommendedName>
        <fullName evidence="7">ADP-ribosylation factor-like protein 16</fullName>
    </recommendedName>
</protein>
<dbReference type="PhylomeDB" id="D6WQG0"/>
<dbReference type="GO" id="GO:0005525">
    <property type="term" value="F:GTP binding"/>
    <property type="evidence" value="ECO:0007669"/>
    <property type="project" value="UniProtKB-KW"/>
</dbReference>
<dbReference type="SMART" id="SM00177">
    <property type="entry name" value="ARF"/>
    <property type="match status" value="1"/>
</dbReference>
<dbReference type="InterPro" id="IPR006689">
    <property type="entry name" value="Small_GTPase_ARF/SAR"/>
</dbReference>
<keyword evidence="2 3" id="KW-0342">GTP-binding</keyword>
<evidence type="ECO:0000313" key="5">
    <source>
        <dbReference type="EMBL" id="EFA06078.1"/>
    </source>
</evidence>
<dbReference type="FunCoup" id="D6WQG0">
    <property type="interactions" value="69"/>
</dbReference>
<evidence type="ECO:0008006" key="7">
    <source>
        <dbReference type="Google" id="ProtNLM"/>
    </source>
</evidence>
<dbReference type="Gene3D" id="3.40.50.300">
    <property type="entry name" value="P-loop containing nucleotide triphosphate hydrolases"/>
    <property type="match status" value="1"/>
</dbReference>
<keyword evidence="6" id="KW-1185">Reference proteome</keyword>
<keyword evidence="4" id="KW-0479">Metal-binding</keyword>
<evidence type="ECO:0000256" key="3">
    <source>
        <dbReference type="PIRSR" id="PIRSR606689-1"/>
    </source>
</evidence>
<name>D6WQG0_TRICA</name>
<feature type="binding site" evidence="4">
    <location>
        <position position="34"/>
    </location>
    <ligand>
        <name>Mg(2+)</name>
        <dbReference type="ChEBI" id="CHEBI:18420"/>
    </ligand>
</feature>
<evidence type="ECO:0000313" key="6">
    <source>
        <dbReference type="Proteomes" id="UP000007266"/>
    </source>
</evidence>
<sequence>MALCLGPTGSGKTLLLKKLQNIENVDTTASSVATVGTNMFTIKIEGEIYHIRELGGVMSPLWSRYFPGVEKIIYVVDASNLCQISAAGILLYTIIANPMLANAKFLLVLTKMDVSYRQMRNEALLMLQMRRFEKEINQKVTITEASAITGEGREEILSWLKKNWSRALTAVNPKTSTTMFNLKAIVLVVALLYLTQVHSIPVYDDLEGASSEHDYARVQIKVFRGPTEGHDHFAPWGYWVKQPADDHH</sequence>
<feature type="binding site" evidence="3">
    <location>
        <position position="56"/>
    </location>
    <ligand>
        <name>GTP</name>
        <dbReference type="ChEBI" id="CHEBI:37565"/>
    </ligand>
</feature>
<dbReference type="PROSITE" id="PS51417">
    <property type="entry name" value="ARF"/>
    <property type="match status" value="1"/>
</dbReference>
<reference evidence="5 6" key="1">
    <citation type="journal article" date="2008" name="Nature">
        <title>The genome of the model beetle and pest Tribolium castaneum.</title>
        <authorList>
            <consortium name="Tribolium Genome Sequencing Consortium"/>
            <person name="Richards S."/>
            <person name="Gibbs R.A."/>
            <person name="Weinstock G.M."/>
            <person name="Brown S.J."/>
            <person name="Denell R."/>
            <person name="Beeman R.W."/>
            <person name="Gibbs R."/>
            <person name="Beeman R.W."/>
            <person name="Brown S.J."/>
            <person name="Bucher G."/>
            <person name="Friedrich M."/>
            <person name="Grimmelikhuijzen C.J."/>
            <person name="Klingler M."/>
            <person name="Lorenzen M."/>
            <person name="Richards S."/>
            <person name="Roth S."/>
            <person name="Schroder R."/>
            <person name="Tautz D."/>
            <person name="Zdobnov E.M."/>
            <person name="Muzny D."/>
            <person name="Gibbs R.A."/>
            <person name="Weinstock G.M."/>
            <person name="Attaway T."/>
            <person name="Bell S."/>
            <person name="Buhay C.J."/>
            <person name="Chandrabose M.N."/>
            <person name="Chavez D."/>
            <person name="Clerk-Blankenburg K.P."/>
            <person name="Cree A."/>
            <person name="Dao M."/>
            <person name="Davis C."/>
            <person name="Chacko J."/>
            <person name="Dinh H."/>
            <person name="Dugan-Rocha S."/>
            <person name="Fowler G."/>
            <person name="Garner T.T."/>
            <person name="Garnes J."/>
            <person name="Gnirke A."/>
            <person name="Hawes A."/>
            <person name="Hernandez J."/>
            <person name="Hines S."/>
            <person name="Holder M."/>
            <person name="Hume J."/>
            <person name="Jhangiani S.N."/>
            <person name="Joshi V."/>
            <person name="Khan Z.M."/>
            <person name="Jackson L."/>
            <person name="Kovar C."/>
            <person name="Kowis A."/>
            <person name="Lee S."/>
            <person name="Lewis L.R."/>
            <person name="Margolis J."/>
            <person name="Morgan M."/>
            <person name="Nazareth L.V."/>
            <person name="Nguyen N."/>
            <person name="Okwuonu G."/>
            <person name="Parker D."/>
            <person name="Richards S."/>
            <person name="Ruiz S.J."/>
            <person name="Santibanez J."/>
            <person name="Savard J."/>
            <person name="Scherer S.E."/>
            <person name="Schneider B."/>
            <person name="Sodergren E."/>
            <person name="Tautz D."/>
            <person name="Vattahil S."/>
            <person name="Villasana D."/>
            <person name="White C.S."/>
            <person name="Wright R."/>
            <person name="Park Y."/>
            <person name="Beeman R.W."/>
            <person name="Lord J."/>
            <person name="Oppert B."/>
            <person name="Lorenzen M."/>
            <person name="Brown S."/>
            <person name="Wang L."/>
            <person name="Savard J."/>
            <person name="Tautz D."/>
            <person name="Richards S."/>
            <person name="Weinstock G."/>
            <person name="Gibbs R.A."/>
            <person name="Liu Y."/>
            <person name="Worley K."/>
            <person name="Weinstock G."/>
            <person name="Elsik C.G."/>
            <person name="Reese J.T."/>
            <person name="Elhaik E."/>
            <person name="Landan G."/>
            <person name="Graur D."/>
            <person name="Arensburger P."/>
            <person name="Atkinson P."/>
            <person name="Beeman R.W."/>
            <person name="Beidler J."/>
            <person name="Brown S.J."/>
            <person name="Demuth J.P."/>
            <person name="Drury D.W."/>
            <person name="Du Y.Z."/>
            <person name="Fujiwara H."/>
            <person name="Lorenzen M."/>
            <person name="Maselli V."/>
            <person name="Osanai M."/>
            <person name="Park Y."/>
            <person name="Robertson H.M."/>
            <person name="Tu Z."/>
            <person name="Wang J.J."/>
            <person name="Wang S."/>
            <person name="Richards S."/>
            <person name="Song H."/>
            <person name="Zhang L."/>
            <person name="Sodergren E."/>
            <person name="Werner D."/>
            <person name="Stanke M."/>
            <person name="Morgenstern B."/>
            <person name="Solovyev V."/>
            <person name="Kosarev P."/>
            <person name="Brown G."/>
            <person name="Chen H.C."/>
            <person name="Ermolaeva O."/>
            <person name="Hlavina W."/>
            <person name="Kapustin Y."/>
            <person name="Kiryutin B."/>
            <person name="Kitts P."/>
            <person name="Maglott D."/>
            <person name="Pruitt K."/>
            <person name="Sapojnikov V."/>
            <person name="Souvorov A."/>
            <person name="Mackey A.J."/>
            <person name="Waterhouse R.M."/>
            <person name="Wyder S."/>
            <person name="Zdobnov E.M."/>
            <person name="Zdobnov E.M."/>
            <person name="Wyder S."/>
            <person name="Kriventseva E.V."/>
            <person name="Kadowaki T."/>
            <person name="Bork P."/>
            <person name="Aranda M."/>
            <person name="Bao R."/>
            <person name="Beermann A."/>
            <person name="Berns N."/>
            <person name="Bolognesi R."/>
            <person name="Bonneton F."/>
            <person name="Bopp D."/>
            <person name="Brown S.J."/>
            <person name="Bucher G."/>
            <person name="Butts T."/>
            <person name="Chaumot A."/>
            <person name="Denell R.E."/>
            <person name="Ferrier D.E."/>
            <person name="Friedrich M."/>
            <person name="Gordon C.M."/>
            <person name="Jindra M."/>
            <person name="Klingler M."/>
            <person name="Lan Q."/>
            <person name="Lattorff H.M."/>
            <person name="Laudet V."/>
            <person name="von Levetsow C."/>
            <person name="Liu Z."/>
            <person name="Lutz R."/>
            <person name="Lynch J.A."/>
            <person name="da Fonseca R.N."/>
            <person name="Posnien N."/>
            <person name="Reuter R."/>
            <person name="Roth S."/>
            <person name="Savard J."/>
            <person name="Schinko J.B."/>
            <person name="Schmitt C."/>
            <person name="Schoppmeier M."/>
            <person name="Schroder R."/>
            <person name="Shippy T.D."/>
            <person name="Simonnet F."/>
            <person name="Marques-Souza H."/>
            <person name="Tautz D."/>
            <person name="Tomoyasu Y."/>
            <person name="Trauner J."/>
            <person name="Van der Zee M."/>
            <person name="Vervoort M."/>
            <person name="Wittkopp N."/>
            <person name="Wimmer E.A."/>
            <person name="Yang X."/>
            <person name="Jones A.K."/>
            <person name="Sattelle D.B."/>
            <person name="Ebert P.R."/>
            <person name="Nelson D."/>
            <person name="Scott J.G."/>
            <person name="Beeman R.W."/>
            <person name="Muthukrishnan S."/>
            <person name="Kramer K.J."/>
            <person name="Arakane Y."/>
            <person name="Beeman R.W."/>
            <person name="Zhu Q."/>
            <person name="Hogenkamp D."/>
            <person name="Dixit R."/>
            <person name="Oppert B."/>
            <person name="Jiang H."/>
            <person name="Zou Z."/>
            <person name="Marshall J."/>
            <person name="Elpidina E."/>
            <person name="Vinokurov K."/>
            <person name="Oppert C."/>
            <person name="Zou Z."/>
            <person name="Evans J."/>
            <person name="Lu Z."/>
            <person name="Zhao P."/>
            <person name="Sumathipala N."/>
            <person name="Altincicek B."/>
            <person name="Vilcinskas A."/>
            <person name="Williams M."/>
            <person name="Hultmark D."/>
            <person name="Hetru C."/>
            <person name="Jiang H."/>
            <person name="Grimmelikhuijzen C.J."/>
            <person name="Hauser F."/>
            <person name="Cazzamali G."/>
            <person name="Williamson M."/>
            <person name="Park Y."/>
            <person name="Li B."/>
            <person name="Tanaka Y."/>
            <person name="Predel R."/>
            <person name="Neupert S."/>
            <person name="Schachtner J."/>
            <person name="Verleyen P."/>
            <person name="Raible F."/>
            <person name="Bork P."/>
            <person name="Friedrich M."/>
            <person name="Walden K.K."/>
            <person name="Robertson H.M."/>
            <person name="Angeli S."/>
            <person name="Foret S."/>
            <person name="Bucher G."/>
            <person name="Schuetz S."/>
            <person name="Maleszka R."/>
            <person name="Wimmer E.A."/>
            <person name="Beeman R.W."/>
            <person name="Lorenzen M."/>
            <person name="Tomoyasu Y."/>
            <person name="Miller S.C."/>
            <person name="Grossmann D."/>
            <person name="Bucher G."/>
        </authorList>
    </citation>
    <scope>NUCLEOTIDE SEQUENCE [LARGE SCALE GENOMIC DNA]</scope>
    <source>
        <strain evidence="5 6">Georgia GA2</strain>
    </source>
</reference>
<evidence type="ECO:0000256" key="1">
    <source>
        <dbReference type="ARBA" id="ARBA00022741"/>
    </source>
</evidence>
<dbReference type="GO" id="GO:0003924">
    <property type="term" value="F:GTPase activity"/>
    <property type="evidence" value="ECO:0007669"/>
    <property type="project" value="InterPro"/>
</dbReference>
<dbReference type="Proteomes" id="UP000007266">
    <property type="component" value="Linkage group 7"/>
</dbReference>
<accession>D6WQG0</accession>
<proteinExistence type="predicted"/>
<dbReference type="OMA" id="QLLPMWP"/>
<organism evidence="5 6">
    <name type="scientific">Tribolium castaneum</name>
    <name type="common">Red flour beetle</name>
    <dbReference type="NCBI Taxonomy" id="7070"/>
    <lineage>
        <taxon>Eukaryota</taxon>
        <taxon>Metazoa</taxon>
        <taxon>Ecdysozoa</taxon>
        <taxon>Arthropoda</taxon>
        <taxon>Hexapoda</taxon>
        <taxon>Insecta</taxon>
        <taxon>Pterygota</taxon>
        <taxon>Neoptera</taxon>
        <taxon>Endopterygota</taxon>
        <taxon>Coleoptera</taxon>
        <taxon>Polyphaga</taxon>
        <taxon>Cucujiformia</taxon>
        <taxon>Tenebrionidae</taxon>
        <taxon>Tenebrionidae incertae sedis</taxon>
        <taxon>Tribolium</taxon>
    </lineage>
</organism>
<keyword evidence="4" id="KW-0460">Magnesium</keyword>